<dbReference type="AlphaFoldDB" id="A0A915B8Y4"/>
<dbReference type="Proteomes" id="UP000887569">
    <property type="component" value="Unplaced"/>
</dbReference>
<evidence type="ECO:0000313" key="2">
    <source>
        <dbReference type="WBParaSite" id="PgR030_g112_t01"/>
    </source>
</evidence>
<organism evidence="1 2">
    <name type="scientific">Parascaris univalens</name>
    <name type="common">Nematode worm</name>
    <dbReference type="NCBI Taxonomy" id="6257"/>
    <lineage>
        <taxon>Eukaryota</taxon>
        <taxon>Metazoa</taxon>
        <taxon>Ecdysozoa</taxon>
        <taxon>Nematoda</taxon>
        <taxon>Chromadorea</taxon>
        <taxon>Rhabditida</taxon>
        <taxon>Spirurina</taxon>
        <taxon>Ascaridomorpha</taxon>
        <taxon>Ascaridoidea</taxon>
        <taxon>Ascarididae</taxon>
        <taxon>Parascaris</taxon>
    </lineage>
</organism>
<reference evidence="2" key="1">
    <citation type="submission" date="2022-11" db="UniProtKB">
        <authorList>
            <consortium name="WormBaseParasite"/>
        </authorList>
    </citation>
    <scope>IDENTIFICATION</scope>
</reference>
<dbReference type="WBParaSite" id="PgR030_g112_t01">
    <property type="protein sequence ID" value="PgR030_g112_t01"/>
    <property type="gene ID" value="PgR030_g112"/>
</dbReference>
<accession>A0A915B8Y4</accession>
<name>A0A915B8Y4_PARUN</name>
<protein>
    <submittedName>
        <fullName evidence="2">Uncharacterized protein</fullName>
    </submittedName>
</protein>
<evidence type="ECO:0000313" key="1">
    <source>
        <dbReference type="Proteomes" id="UP000887569"/>
    </source>
</evidence>
<keyword evidence="1" id="KW-1185">Reference proteome</keyword>
<sequence length="83" mass="9129">MLGTKKCEVLARRRTSQPTSLVDVTCTRVLFEDTFAESRKKLVYWFADCWVQGDTGCSAVPPCNVQSAAHNAATTSRSRPACC</sequence>
<proteinExistence type="predicted"/>